<dbReference type="EMBL" id="JBHLTQ010000004">
    <property type="protein sequence ID" value="MFC0604653.1"/>
    <property type="molecule type" value="Genomic_DNA"/>
</dbReference>
<dbReference type="InterPro" id="IPR005467">
    <property type="entry name" value="His_kinase_dom"/>
</dbReference>
<keyword evidence="6" id="KW-0418">Kinase</keyword>
<keyword evidence="4" id="KW-0808">Transferase</keyword>
<dbReference type="SMART" id="SM00028">
    <property type="entry name" value="TPR"/>
    <property type="match status" value="6"/>
</dbReference>
<gene>
    <name evidence="13" type="ORF">ACFFGA_08820</name>
</gene>
<keyword evidence="14" id="KW-1185">Reference proteome</keyword>
<evidence type="ECO:0000256" key="8">
    <source>
        <dbReference type="ARBA" id="ARBA00023012"/>
    </source>
</evidence>
<dbReference type="Gene3D" id="1.10.287.130">
    <property type="match status" value="1"/>
</dbReference>
<feature type="coiled-coil region" evidence="10">
    <location>
        <begin position="423"/>
        <end position="450"/>
    </location>
</feature>
<dbReference type="PRINTS" id="PR00344">
    <property type="entry name" value="BCTRLSENSOR"/>
</dbReference>
<dbReference type="SUPFAM" id="SSF47384">
    <property type="entry name" value="Homodimeric domain of signal transducing histidine kinase"/>
    <property type="match status" value="1"/>
</dbReference>
<protein>
    <recommendedName>
        <fullName evidence="2">histidine kinase</fullName>
        <ecNumber evidence="2">2.7.13.3</ecNumber>
    </recommendedName>
</protein>
<feature type="transmembrane region" description="Helical" evidence="11">
    <location>
        <begin position="400"/>
        <end position="421"/>
    </location>
</feature>
<comment type="caution">
    <text evidence="13">The sequence shown here is derived from an EMBL/GenBank/DDBJ whole genome shotgun (WGS) entry which is preliminary data.</text>
</comment>
<accession>A0ABV6Q8R1</accession>
<evidence type="ECO:0000256" key="1">
    <source>
        <dbReference type="ARBA" id="ARBA00000085"/>
    </source>
</evidence>
<evidence type="ECO:0000256" key="3">
    <source>
        <dbReference type="ARBA" id="ARBA00022553"/>
    </source>
</evidence>
<dbReference type="SMART" id="SM00388">
    <property type="entry name" value="HisKA"/>
    <property type="match status" value="1"/>
</dbReference>
<keyword evidence="10" id="KW-0175">Coiled coil</keyword>
<dbReference type="PANTHER" id="PTHR42878:SF7">
    <property type="entry name" value="SENSOR HISTIDINE KINASE GLRK"/>
    <property type="match status" value="1"/>
</dbReference>
<dbReference type="PROSITE" id="PS50109">
    <property type="entry name" value="HIS_KIN"/>
    <property type="match status" value="1"/>
</dbReference>
<evidence type="ECO:0000313" key="13">
    <source>
        <dbReference type="EMBL" id="MFC0604653.1"/>
    </source>
</evidence>
<dbReference type="Pfam" id="PF02518">
    <property type="entry name" value="HATPase_c"/>
    <property type="match status" value="1"/>
</dbReference>
<dbReference type="InterPro" id="IPR003594">
    <property type="entry name" value="HATPase_dom"/>
</dbReference>
<dbReference type="PROSITE" id="PS50005">
    <property type="entry name" value="TPR"/>
    <property type="match status" value="1"/>
</dbReference>
<dbReference type="PANTHER" id="PTHR42878">
    <property type="entry name" value="TWO-COMPONENT HISTIDINE KINASE"/>
    <property type="match status" value="1"/>
</dbReference>
<dbReference type="InterPro" id="IPR050351">
    <property type="entry name" value="BphY/WalK/GraS-like"/>
</dbReference>
<dbReference type="CDD" id="cd00082">
    <property type="entry name" value="HisKA"/>
    <property type="match status" value="1"/>
</dbReference>
<sequence length="685" mass="78203">MKQLLTLVACLGSFFLFSQNERIDDLAVKLAYQNADSTKVDLSLMLIEELYAIKDYKKALPYINQTALLAEKLNYTKGLAESTFYRALIYTERNDYYNAIDNYDKSRKYYLTISDTLGIAKVSNSIGLVEIKRGNYAVGLKNSLSAIEIFEKQDLKDELSSAYNNLAEAYFKTNQIDKAIDFNIKALDVRKQINDRKGIIASTKNIADLYATRKEHRKAIEYYEDVLEMLNPTTDQDLRGEILPKLGSQYLEFKEYTKASEYLVEGLRYNRKQGNDEGILRALNAIGNLNLQKRKVKLAELQLNEAYAIAQKIDNKTELLENYKLHIALDSTRGYYQNAFFWQNKYYDLKEELSKVNQPVFPTDVEPLDLDDSNSIEDQLDNFEDNDNKATTTSWLDNPLVKYGLLAALAILITLLLFSFLKRNKYKKLLAEQEEKLAQEKVRNEAILEQTHHLEEVNQVKDKLFSIVSHDLKDSISSIKAFLDLLKEDSISKEEFNDLIPELSENANNASSLLFNLLNWSKSQMQSLEPKPELFNIQDVFHTKMALVEQKVEDKRIVLIDESQRDFIYADRSMVEIVIQNLITNAVKFSRTGDVITVSNQDINGKALICVEDTGVGISRENIDKLFNANKNFTTVGTKNEKGTGLGLTIAKDLVELNDGRIWVESTENVGSKFFIELPKAAPIA</sequence>
<dbReference type="SMART" id="SM00387">
    <property type="entry name" value="HATPase_c"/>
    <property type="match status" value="1"/>
</dbReference>
<evidence type="ECO:0000256" key="4">
    <source>
        <dbReference type="ARBA" id="ARBA00022679"/>
    </source>
</evidence>
<reference evidence="13 14" key="1">
    <citation type="submission" date="2024-09" db="EMBL/GenBank/DDBJ databases">
        <authorList>
            <person name="Sun Q."/>
            <person name="Mori K."/>
        </authorList>
    </citation>
    <scope>NUCLEOTIDE SEQUENCE [LARGE SCALE GENOMIC DNA]</scope>
    <source>
        <strain evidence="13 14">NCAIM B.02481</strain>
    </source>
</reference>
<comment type="catalytic activity">
    <reaction evidence="1">
        <text>ATP + protein L-histidine = ADP + protein N-phospho-L-histidine.</text>
        <dbReference type="EC" id="2.7.13.3"/>
    </reaction>
</comment>
<keyword evidence="11" id="KW-1133">Transmembrane helix</keyword>
<dbReference type="InterPro" id="IPR004358">
    <property type="entry name" value="Sig_transdc_His_kin-like_C"/>
</dbReference>
<dbReference type="InterPro" id="IPR011990">
    <property type="entry name" value="TPR-like_helical_dom_sf"/>
</dbReference>
<keyword evidence="8" id="KW-0902">Two-component regulatory system</keyword>
<dbReference type="Proteomes" id="UP001589832">
    <property type="component" value="Unassembled WGS sequence"/>
</dbReference>
<dbReference type="Gene3D" id="1.25.40.10">
    <property type="entry name" value="Tetratricopeptide repeat domain"/>
    <property type="match status" value="2"/>
</dbReference>
<dbReference type="InterPro" id="IPR019734">
    <property type="entry name" value="TPR_rpt"/>
</dbReference>
<keyword evidence="5" id="KW-0547">Nucleotide-binding</keyword>
<organism evidence="13 14">
    <name type="scientific">Winogradskyella pulchriflava</name>
    <dbReference type="NCBI Taxonomy" id="1110688"/>
    <lineage>
        <taxon>Bacteria</taxon>
        <taxon>Pseudomonadati</taxon>
        <taxon>Bacteroidota</taxon>
        <taxon>Flavobacteriia</taxon>
        <taxon>Flavobacteriales</taxon>
        <taxon>Flavobacteriaceae</taxon>
        <taxon>Winogradskyella</taxon>
    </lineage>
</organism>
<dbReference type="Gene3D" id="3.30.565.10">
    <property type="entry name" value="Histidine kinase-like ATPase, C-terminal domain"/>
    <property type="match status" value="1"/>
</dbReference>
<evidence type="ECO:0000256" key="6">
    <source>
        <dbReference type="ARBA" id="ARBA00022777"/>
    </source>
</evidence>
<evidence type="ECO:0000313" key="14">
    <source>
        <dbReference type="Proteomes" id="UP001589832"/>
    </source>
</evidence>
<evidence type="ECO:0000256" key="7">
    <source>
        <dbReference type="ARBA" id="ARBA00022840"/>
    </source>
</evidence>
<name>A0ABV6Q8R1_9FLAO</name>
<evidence type="ECO:0000256" key="11">
    <source>
        <dbReference type="SAM" id="Phobius"/>
    </source>
</evidence>
<evidence type="ECO:0000256" key="2">
    <source>
        <dbReference type="ARBA" id="ARBA00012438"/>
    </source>
</evidence>
<feature type="domain" description="Histidine kinase" evidence="12">
    <location>
        <begin position="467"/>
        <end position="682"/>
    </location>
</feature>
<dbReference type="SUPFAM" id="SSF55874">
    <property type="entry name" value="ATPase domain of HSP90 chaperone/DNA topoisomerase II/histidine kinase"/>
    <property type="match status" value="1"/>
</dbReference>
<evidence type="ECO:0000256" key="5">
    <source>
        <dbReference type="ARBA" id="ARBA00022741"/>
    </source>
</evidence>
<dbReference type="InterPro" id="IPR003661">
    <property type="entry name" value="HisK_dim/P_dom"/>
</dbReference>
<dbReference type="Pfam" id="PF13424">
    <property type="entry name" value="TPR_12"/>
    <property type="match status" value="1"/>
</dbReference>
<feature type="repeat" description="TPR" evidence="9">
    <location>
        <begin position="160"/>
        <end position="193"/>
    </location>
</feature>
<dbReference type="SUPFAM" id="SSF48452">
    <property type="entry name" value="TPR-like"/>
    <property type="match status" value="2"/>
</dbReference>
<keyword evidence="11" id="KW-0472">Membrane</keyword>
<dbReference type="RefSeq" id="WP_386062659.1">
    <property type="nucleotide sequence ID" value="NZ_JBHLTQ010000004.1"/>
</dbReference>
<keyword evidence="11" id="KW-0812">Transmembrane</keyword>
<keyword evidence="3" id="KW-0597">Phosphoprotein</keyword>
<dbReference type="InterPro" id="IPR036890">
    <property type="entry name" value="HATPase_C_sf"/>
</dbReference>
<keyword evidence="9" id="KW-0802">TPR repeat</keyword>
<keyword evidence="7" id="KW-0067">ATP-binding</keyword>
<evidence type="ECO:0000256" key="9">
    <source>
        <dbReference type="PROSITE-ProRule" id="PRU00339"/>
    </source>
</evidence>
<evidence type="ECO:0000256" key="10">
    <source>
        <dbReference type="SAM" id="Coils"/>
    </source>
</evidence>
<proteinExistence type="predicted"/>
<evidence type="ECO:0000259" key="12">
    <source>
        <dbReference type="PROSITE" id="PS50109"/>
    </source>
</evidence>
<dbReference type="InterPro" id="IPR036097">
    <property type="entry name" value="HisK_dim/P_sf"/>
</dbReference>
<dbReference type="EC" id="2.7.13.3" evidence="2"/>